<feature type="transmembrane region" description="Helical" evidence="9">
    <location>
        <begin position="91"/>
        <end position="110"/>
    </location>
</feature>
<comment type="similarity">
    <text evidence="2 7">Belongs to the major facilitator superfamily. Sugar transporter (TC 2.A.1.1) family.</text>
</comment>
<feature type="transmembrane region" description="Helical" evidence="9">
    <location>
        <begin position="438"/>
        <end position="456"/>
    </location>
</feature>
<keyword evidence="5 9" id="KW-1133">Transmembrane helix</keyword>
<dbReference type="InterPro" id="IPR020846">
    <property type="entry name" value="MFS_dom"/>
</dbReference>
<dbReference type="AlphaFoldDB" id="A0A8K0RH17"/>
<comment type="caution">
    <text evidence="11">The sequence shown here is derived from an EMBL/GenBank/DDBJ whole genome shotgun (WGS) entry which is preliminary data.</text>
</comment>
<dbReference type="CDD" id="cd17356">
    <property type="entry name" value="MFS_HXT"/>
    <property type="match status" value="1"/>
</dbReference>
<dbReference type="EMBL" id="JAGMVJ010000001">
    <property type="protein sequence ID" value="KAH7094805.1"/>
    <property type="molecule type" value="Genomic_DNA"/>
</dbReference>
<dbReference type="PRINTS" id="PR00171">
    <property type="entry name" value="SUGRTRNSPORT"/>
</dbReference>
<feature type="transmembrane region" description="Helical" evidence="9">
    <location>
        <begin position="302"/>
        <end position="321"/>
    </location>
</feature>
<protein>
    <submittedName>
        <fullName evidence="11">General substrate transporter</fullName>
    </submittedName>
</protein>
<dbReference type="InterPro" id="IPR005829">
    <property type="entry name" value="Sugar_transporter_CS"/>
</dbReference>
<evidence type="ECO:0000256" key="1">
    <source>
        <dbReference type="ARBA" id="ARBA00004141"/>
    </source>
</evidence>
<keyword evidence="3 7" id="KW-0813">Transport</keyword>
<comment type="subcellular location">
    <subcellularLocation>
        <location evidence="1">Membrane</location>
        <topology evidence="1">Multi-pass membrane protein</topology>
    </subcellularLocation>
</comment>
<keyword evidence="4 9" id="KW-0812">Transmembrane</keyword>
<evidence type="ECO:0000256" key="5">
    <source>
        <dbReference type="ARBA" id="ARBA00022989"/>
    </source>
</evidence>
<dbReference type="InterPro" id="IPR003663">
    <property type="entry name" value="Sugar/inositol_transpt"/>
</dbReference>
<feature type="transmembrane region" description="Helical" evidence="9">
    <location>
        <begin position="179"/>
        <end position="201"/>
    </location>
</feature>
<evidence type="ECO:0000256" key="8">
    <source>
        <dbReference type="SAM" id="MobiDB-lite"/>
    </source>
</evidence>
<feature type="transmembrane region" description="Helical" evidence="9">
    <location>
        <begin position="122"/>
        <end position="144"/>
    </location>
</feature>
<dbReference type="InterPro" id="IPR036259">
    <property type="entry name" value="MFS_trans_sf"/>
</dbReference>
<dbReference type="Pfam" id="PF00083">
    <property type="entry name" value="Sugar_tr"/>
    <property type="match status" value="1"/>
</dbReference>
<dbReference type="GO" id="GO:0005351">
    <property type="term" value="F:carbohydrate:proton symporter activity"/>
    <property type="evidence" value="ECO:0007669"/>
    <property type="project" value="TreeGrafter"/>
</dbReference>
<dbReference type="PROSITE" id="PS50850">
    <property type="entry name" value="MFS"/>
    <property type="match status" value="1"/>
</dbReference>
<sequence>MAILDRFRAHSPSPVSSTADLEKKPQTLDIGIRQIFRPRIIAMAVIVSMGGFIFGYDTGQISGFLEMPDFLEQFADKTNEDGGLAFSNWKSGLIVALLSIGTLMGALIAAPISDKFGRKYSIIFWNIIFCVGVIVQITTTTVWYQISLGRWVAGLGVGGLSVLTPMYQSETAPRYVRGALVSCYQLFITLGIFVAYCINFGTESTRNSSSWKIPMGIGFIWSFLMIVGILFMQESPRWEYRHGKIDSARHTIALSYGVPEEHPHVQTEIREIEAKLEAERAGGGSHPWYEIFTGPRMLYRTLLGITLQALQQLTGANYYFYYGTTIFNSVGISNPYVTSIILGAVNFGMTFPGLYIVEKYGRRPSLIYGALWMFMCFLVFASLGHFALPNDDGTSNQGIGYAMIVFACLFISGFAMTWGPIVWAVVGEIYPTRYRAKSMALATASNWTWNFLISFFTPYITSAIDYRYGYVFAGCCFAGAVVVYFFVCESHGRSLEEIDTMYILGVTPWKSKNWHPTPGEDLPNLDNTFLTPGARGIKKKQEARAPEQMMREEVPPTEEDMQVSGARQ</sequence>
<feature type="transmembrane region" description="Helical" evidence="9">
    <location>
        <begin position="150"/>
        <end position="167"/>
    </location>
</feature>
<dbReference type="SUPFAM" id="SSF103473">
    <property type="entry name" value="MFS general substrate transporter"/>
    <property type="match status" value="1"/>
</dbReference>
<proteinExistence type="inferred from homology"/>
<dbReference type="NCBIfam" id="TIGR00879">
    <property type="entry name" value="SP"/>
    <property type="match status" value="1"/>
</dbReference>
<evidence type="ECO:0000256" key="3">
    <source>
        <dbReference type="ARBA" id="ARBA00022448"/>
    </source>
</evidence>
<evidence type="ECO:0000256" key="6">
    <source>
        <dbReference type="ARBA" id="ARBA00023136"/>
    </source>
</evidence>
<evidence type="ECO:0000256" key="4">
    <source>
        <dbReference type="ARBA" id="ARBA00022692"/>
    </source>
</evidence>
<dbReference type="FunFam" id="1.20.1250.20:FF:000044">
    <property type="entry name" value="Hexose transporter Hxt3p"/>
    <property type="match status" value="1"/>
</dbReference>
<evidence type="ECO:0000256" key="2">
    <source>
        <dbReference type="ARBA" id="ARBA00010992"/>
    </source>
</evidence>
<feature type="transmembrane region" description="Helical" evidence="9">
    <location>
        <begin position="366"/>
        <end position="387"/>
    </location>
</feature>
<evidence type="ECO:0000259" key="10">
    <source>
        <dbReference type="PROSITE" id="PS50850"/>
    </source>
</evidence>
<keyword evidence="12" id="KW-1185">Reference proteome</keyword>
<feature type="transmembrane region" description="Helical" evidence="9">
    <location>
        <begin position="399"/>
        <end position="426"/>
    </location>
</feature>
<dbReference type="Gene3D" id="1.20.1250.20">
    <property type="entry name" value="MFS general substrate transporter like domains"/>
    <property type="match status" value="1"/>
</dbReference>
<organism evidence="11 12">
    <name type="scientific">Paraphoma chrysanthemicola</name>
    <dbReference type="NCBI Taxonomy" id="798071"/>
    <lineage>
        <taxon>Eukaryota</taxon>
        <taxon>Fungi</taxon>
        <taxon>Dikarya</taxon>
        <taxon>Ascomycota</taxon>
        <taxon>Pezizomycotina</taxon>
        <taxon>Dothideomycetes</taxon>
        <taxon>Pleosporomycetidae</taxon>
        <taxon>Pleosporales</taxon>
        <taxon>Pleosporineae</taxon>
        <taxon>Phaeosphaeriaceae</taxon>
        <taxon>Paraphoma</taxon>
    </lineage>
</organism>
<feature type="transmembrane region" description="Helical" evidence="9">
    <location>
        <begin position="468"/>
        <end position="487"/>
    </location>
</feature>
<feature type="transmembrane region" description="Helical" evidence="9">
    <location>
        <begin position="40"/>
        <end position="56"/>
    </location>
</feature>
<dbReference type="PANTHER" id="PTHR48022">
    <property type="entry name" value="PLASTIDIC GLUCOSE TRANSPORTER 4"/>
    <property type="match status" value="1"/>
</dbReference>
<dbReference type="InterPro" id="IPR050360">
    <property type="entry name" value="MFS_Sugar_Transporters"/>
</dbReference>
<dbReference type="Proteomes" id="UP000813461">
    <property type="component" value="Unassembled WGS sequence"/>
</dbReference>
<evidence type="ECO:0000313" key="11">
    <source>
        <dbReference type="EMBL" id="KAH7094805.1"/>
    </source>
</evidence>
<dbReference type="InterPro" id="IPR005828">
    <property type="entry name" value="MFS_sugar_transport-like"/>
</dbReference>
<dbReference type="OrthoDB" id="2241241at2759"/>
<evidence type="ECO:0000256" key="7">
    <source>
        <dbReference type="RuleBase" id="RU003346"/>
    </source>
</evidence>
<name>A0A8K0RH17_9PLEO</name>
<gene>
    <name evidence="11" type="ORF">FB567DRAFT_13745</name>
</gene>
<feature type="domain" description="Major facilitator superfamily (MFS) profile" evidence="10">
    <location>
        <begin position="43"/>
        <end position="491"/>
    </location>
</feature>
<dbReference type="PROSITE" id="PS00216">
    <property type="entry name" value="SUGAR_TRANSPORT_1"/>
    <property type="match status" value="1"/>
</dbReference>
<evidence type="ECO:0000313" key="12">
    <source>
        <dbReference type="Proteomes" id="UP000813461"/>
    </source>
</evidence>
<dbReference type="PROSITE" id="PS00217">
    <property type="entry name" value="SUGAR_TRANSPORT_2"/>
    <property type="match status" value="1"/>
</dbReference>
<evidence type="ECO:0000256" key="9">
    <source>
        <dbReference type="SAM" id="Phobius"/>
    </source>
</evidence>
<feature type="transmembrane region" description="Helical" evidence="9">
    <location>
        <begin position="336"/>
        <end position="357"/>
    </location>
</feature>
<accession>A0A8K0RH17</accession>
<dbReference type="PANTHER" id="PTHR48022:SF39">
    <property type="entry name" value="MONOSACCHARIDE TRANSPORTER, PUTATIVE-RELATED"/>
    <property type="match status" value="1"/>
</dbReference>
<feature type="transmembrane region" description="Helical" evidence="9">
    <location>
        <begin position="213"/>
        <end position="232"/>
    </location>
</feature>
<dbReference type="GO" id="GO:0016020">
    <property type="term" value="C:membrane"/>
    <property type="evidence" value="ECO:0007669"/>
    <property type="project" value="UniProtKB-SubCell"/>
</dbReference>
<reference evidence="11" key="1">
    <citation type="journal article" date="2021" name="Nat. Commun.">
        <title>Genetic determinants of endophytism in the Arabidopsis root mycobiome.</title>
        <authorList>
            <person name="Mesny F."/>
            <person name="Miyauchi S."/>
            <person name="Thiergart T."/>
            <person name="Pickel B."/>
            <person name="Atanasova L."/>
            <person name="Karlsson M."/>
            <person name="Huettel B."/>
            <person name="Barry K.W."/>
            <person name="Haridas S."/>
            <person name="Chen C."/>
            <person name="Bauer D."/>
            <person name="Andreopoulos W."/>
            <person name="Pangilinan J."/>
            <person name="LaButti K."/>
            <person name="Riley R."/>
            <person name="Lipzen A."/>
            <person name="Clum A."/>
            <person name="Drula E."/>
            <person name="Henrissat B."/>
            <person name="Kohler A."/>
            <person name="Grigoriev I.V."/>
            <person name="Martin F.M."/>
            <person name="Hacquard S."/>
        </authorList>
    </citation>
    <scope>NUCLEOTIDE SEQUENCE</scope>
    <source>
        <strain evidence="11">MPI-SDFR-AT-0120</strain>
    </source>
</reference>
<feature type="compositionally biased region" description="Basic and acidic residues" evidence="8">
    <location>
        <begin position="539"/>
        <end position="554"/>
    </location>
</feature>
<keyword evidence="6 9" id="KW-0472">Membrane</keyword>
<feature type="region of interest" description="Disordered" evidence="8">
    <location>
        <begin position="537"/>
        <end position="568"/>
    </location>
</feature>